<dbReference type="OrthoDB" id="512370at2759"/>
<feature type="region of interest" description="Disordered" evidence="1">
    <location>
        <begin position="24"/>
        <end position="52"/>
    </location>
</feature>
<protein>
    <submittedName>
        <fullName evidence="2">Uncharacterized protein</fullName>
    </submittedName>
</protein>
<dbReference type="AlphaFoldDB" id="A4S3F6"/>
<dbReference type="GeneID" id="5004225"/>
<dbReference type="RefSeq" id="XP_001420086.1">
    <property type="nucleotide sequence ID" value="XM_001420049.1"/>
</dbReference>
<evidence type="ECO:0000313" key="2">
    <source>
        <dbReference type="EMBL" id="ABO98379.1"/>
    </source>
</evidence>
<reference evidence="2 3" key="1">
    <citation type="journal article" date="2007" name="Proc. Natl. Acad. Sci. U.S.A.">
        <title>The tiny eukaryote Ostreococcus provides genomic insights into the paradox of plankton speciation.</title>
        <authorList>
            <person name="Palenik B."/>
            <person name="Grimwood J."/>
            <person name="Aerts A."/>
            <person name="Rouze P."/>
            <person name="Salamov A."/>
            <person name="Putnam N."/>
            <person name="Dupont C."/>
            <person name="Jorgensen R."/>
            <person name="Derelle E."/>
            <person name="Rombauts S."/>
            <person name="Zhou K."/>
            <person name="Otillar R."/>
            <person name="Merchant S.S."/>
            <person name="Podell S."/>
            <person name="Gaasterland T."/>
            <person name="Napoli C."/>
            <person name="Gendler K."/>
            <person name="Manuell A."/>
            <person name="Tai V."/>
            <person name="Vallon O."/>
            <person name="Piganeau G."/>
            <person name="Jancek S."/>
            <person name="Heijde M."/>
            <person name="Jabbari K."/>
            <person name="Bowler C."/>
            <person name="Lohr M."/>
            <person name="Robbens S."/>
            <person name="Werner G."/>
            <person name="Dubchak I."/>
            <person name="Pazour G.J."/>
            <person name="Ren Q."/>
            <person name="Paulsen I."/>
            <person name="Delwiche C."/>
            <person name="Schmutz J."/>
            <person name="Rokhsar D."/>
            <person name="Van de Peer Y."/>
            <person name="Moreau H."/>
            <person name="Grigoriev I.V."/>
        </authorList>
    </citation>
    <scope>NUCLEOTIDE SEQUENCE [LARGE SCALE GENOMIC DNA]</scope>
    <source>
        <strain evidence="2 3">CCE9901</strain>
    </source>
</reference>
<gene>
    <name evidence="2" type="ORF">OSTLU_93320</name>
</gene>
<dbReference type="KEGG" id="olu:OSTLU_93320"/>
<proteinExistence type="predicted"/>
<organism evidence="2 3">
    <name type="scientific">Ostreococcus lucimarinus (strain CCE9901)</name>
    <dbReference type="NCBI Taxonomy" id="436017"/>
    <lineage>
        <taxon>Eukaryota</taxon>
        <taxon>Viridiplantae</taxon>
        <taxon>Chlorophyta</taxon>
        <taxon>Mamiellophyceae</taxon>
        <taxon>Mamiellales</taxon>
        <taxon>Bathycoccaceae</taxon>
        <taxon>Ostreococcus</taxon>
    </lineage>
</organism>
<dbReference type="Gramene" id="ABO98379">
    <property type="protein sequence ID" value="ABO98379"/>
    <property type="gene ID" value="OSTLU_93320"/>
</dbReference>
<accession>A4S3F6</accession>
<evidence type="ECO:0000313" key="3">
    <source>
        <dbReference type="Proteomes" id="UP000001568"/>
    </source>
</evidence>
<dbReference type="HOGENOM" id="CLU_988110_0_0_1"/>
<dbReference type="EMBL" id="CP000590">
    <property type="protein sequence ID" value="ABO98379.1"/>
    <property type="molecule type" value="Genomic_DNA"/>
</dbReference>
<sequence>MSRRRASIFAPLLDAMPRLSTSTTSALKNDATTPVAAPVDSPTPTRTREKNFHRLYTTDEDEEPKWERKSSNHVHMPRLTEAETGFNNDGTIKVPDAPRVAGFNPLEQMFRWPDGSLRKEYPPRNPYVVAARRKAARLVHFCRITGGDDESTKGKSYRQNVGVLWSAHARYLTEKLGIHPEVNDEGEFYGFDPAKTDPLRDPEHAVNQDFAAGGSSYDEIKKEEEAEFESMLVQRFEDVQSGEANKSRFANENVEGPGTFVPFRCKVAGETDPVENAFKRTGLDEIE</sequence>
<name>A4S3F6_OSTLU</name>
<dbReference type="OMA" id="KEYPPRN"/>
<evidence type="ECO:0000256" key="1">
    <source>
        <dbReference type="SAM" id="MobiDB-lite"/>
    </source>
</evidence>
<keyword evidence="3" id="KW-1185">Reference proteome</keyword>
<dbReference type="Proteomes" id="UP000001568">
    <property type="component" value="Chromosome 10"/>
</dbReference>